<evidence type="ECO:0000313" key="3">
    <source>
        <dbReference type="Proteomes" id="UP000007819"/>
    </source>
</evidence>
<name>A0A8R2JPM3_ACYPI</name>
<dbReference type="AlphaFoldDB" id="A0A8R2JPM3"/>
<dbReference type="Pfam" id="PF04408">
    <property type="entry name" value="WHD_HA2"/>
    <property type="match status" value="1"/>
</dbReference>
<organism evidence="2 3">
    <name type="scientific">Acyrthosiphon pisum</name>
    <name type="common">Pea aphid</name>
    <dbReference type="NCBI Taxonomy" id="7029"/>
    <lineage>
        <taxon>Eukaryota</taxon>
        <taxon>Metazoa</taxon>
        <taxon>Ecdysozoa</taxon>
        <taxon>Arthropoda</taxon>
        <taxon>Hexapoda</taxon>
        <taxon>Insecta</taxon>
        <taxon>Pterygota</taxon>
        <taxon>Neoptera</taxon>
        <taxon>Paraneoptera</taxon>
        <taxon>Hemiptera</taxon>
        <taxon>Sternorrhyncha</taxon>
        <taxon>Aphidomorpha</taxon>
        <taxon>Aphidoidea</taxon>
        <taxon>Aphididae</taxon>
        <taxon>Macrosiphini</taxon>
        <taxon>Acyrthosiphon</taxon>
    </lineage>
</organism>
<dbReference type="EnsemblMetazoa" id="XM_029487527.1">
    <property type="protein sequence ID" value="XP_029343387.1"/>
    <property type="gene ID" value="LOC115033756"/>
</dbReference>
<proteinExistence type="predicted"/>
<accession>A0A8R2JPM3</accession>
<feature type="domain" description="Helicase associated" evidence="1">
    <location>
        <begin position="12"/>
        <end position="38"/>
    </location>
</feature>
<reference evidence="2" key="2">
    <citation type="submission" date="2022-06" db="UniProtKB">
        <authorList>
            <consortium name="EnsemblMetazoa"/>
        </authorList>
    </citation>
    <scope>IDENTIFICATION</scope>
</reference>
<dbReference type="RefSeq" id="XP_029343387.1">
    <property type="nucleotide sequence ID" value="XM_029487527.1"/>
</dbReference>
<protein>
    <recommendedName>
        <fullName evidence="1">Helicase associated domain-containing protein</fullName>
    </recommendedName>
</protein>
<dbReference type="GeneID" id="115033756"/>
<dbReference type="Proteomes" id="UP000007819">
    <property type="component" value="Chromosome A1"/>
</dbReference>
<keyword evidence="3" id="KW-1185">Reference proteome</keyword>
<sequence length="54" mass="6072">MNPPETKALEVALKLLIDLNALDEKENLTPLGFNLAKLDIVFDVLRLNNLKPNE</sequence>
<dbReference type="InterPro" id="IPR048333">
    <property type="entry name" value="HA2_WH"/>
</dbReference>
<evidence type="ECO:0000259" key="1">
    <source>
        <dbReference type="Pfam" id="PF04408"/>
    </source>
</evidence>
<evidence type="ECO:0000313" key="2">
    <source>
        <dbReference type="EnsemblMetazoa" id="XP_029343387.1"/>
    </source>
</evidence>
<dbReference type="Gene3D" id="1.20.120.1080">
    <property type="match status" value="1"/>
</dbReference>
<reference evidence="3" key="1">
    <citation type="submission" date="2010-06" db="EMBL/GenBank/DDBJ databases">
        <authorList>
            <person name="Jiang H."/>
            <person name="Abraham K."/>
            <person name="Ali S."/>
            <person name="Alsbrooks S.L."/>
            <person name="Anim B.N."/>
            <person name="Anosike U.S."/>
            <person name="Attaway T."/>
            <person name="Bandaranaike D.P."/>
            <person name="Battles P.K."/>
            <person name="Bell S.N."/>
            <person name="Bell A.V."/>
            <person name="Beltran B."/>
            <person name="Bickham C."/>
            <person name="Bustamante Y."/>
            <person name="Caleb T."/>
            <person name="Canada A."/>
            <person name="Cardenas V."/>
            <person name="Carter K."/>
            <person name="Chacko J."/>
            <person name="Chandrabose M.N."/>
            <person name="Chavez D."/>
            <person name="Chavez A."/>
            <person name="Chen L."/>
            <person name="Chu H.-S."/>
            <person name="Claassen K.J."/>
            <person name="Cockrell R."/>
            <person name="Collins M."/>
            <person name="Cooper J.A."/>
            <person name="Cree A."/>
            <person name="Curry S.M."/>
            <person name="Da Y."/>
            <person name="Dao M.D."/>
            <person name="Das B."/>
            <person name="Davila M.-L."/>
            <person name="Davy-Carroll L."/>
            <person name="Denson S."/>
            <person name="Dinh H."/>
            <person name="Ebong V.E."/>
            <person name="Edwards J.R."/>
            <person name="Egan A."/>
            <person name="El-Daye J."/>
            <person name="Escobedo L."/>
            <person name="Fernandez S."/>
            <person name="Fernando P.R."/>
            <person name="Flagg N."/>
            <person name="Forbes L.D."/>
            <person name="Fowler R.G."/>
            <person name="Fu Q."/>
            <person name="Gabisi R.A."/>
            <person name="Ganer J."/>
            <person name="Garbino Pronczuk A."/>
            <person name="Garcia R.M."/>
            <person name="Garner T."/>
            <person name="Garrett T.E."/>
            <person name="Gonzalez D.A."/>
            <person name="Hamid H."/>
            <person name="Hawkins E.S."/>
            <person name="Hirani K."/>
            <person name="Hogues M.E."/>
            <person name="Hollins B."/>
            <person name="Hsiao C.-H."/>
            <person name="Jabil R."/>
            <person name="James M.L."/>
            <person name="Jhangiani S.N."/>
            <person name="Johnson B."/>
            <person name="Johnson Q."/>
            <person name="Joshi V."/>
            <person name="Kalu J.B."/>
            <person name="Kam C."/>
            <person name="Kashfia A."/>
            <person name="Keebler J."/>
            <person name="Kisamo H."/>
            <person name="Kovar C.L."/>
            <person name="Lago L.A."/>
            <person name="Lai C.-Y."/>
            <person name="Laidlaw J."/>
            <person name="Lara F."/>
            <person name="Le T.-K."/>
            <person name="Lee S.L."/>
            <person name="Legall F.H."/>
            <person name="Lemon S.J."/>
            <person name="Lewis L.R."/>
            <person name="Li B."/>
            <person name="Liu Y."/>
            <person name="Liu Y.-S."/>
            <person name="Lopez J."/>
            <person name="Lozado R.J."/>
            <person name="Lu J."/>
            <person name="Madu R.C."/>
            <person name="Maheshwari M."/>
            <person name="Maheshwari R."/>
            <person name="Malloy K."/>
            <person name="Martinez E."/>
            <person name="Mathew T."/>
            <person name="Mercado I.C."/>
            <person name="Mercado C."/>
            <person name="Meyer B."/>
            <person name="Montgomery K."/>
            <person name="Morgan M.B."/>
            <person name="Munidasa M."/>
            <person name="Nazareth L.V."/>
            <person name="Nelson J."/>
            <person name="Ng B.M."/>
            <person name="Nguyen N.B."/>
            <person name="Nguyen P.Q."/>
            <person name="Nguyen T."/>
            <person name="Obregon M."/>
            <person name="Okwuonu G.O."/>
            <person name="Onwere C.G."/>
            <person name="Orozco G."/>
            <person name="Parra A."/>
            <person name="Patel S."/>
            <person name="Patil S."/>
            <person name="Perez A."/>
            <person name="Perez Y."/>
            <person name="Pham C."/>
            <person name="Primus E.L."/>
            <person name="Pu L.-L."/>
            <person name="Puazo M."/>
            <person name="Qin X."/>
            <person name="Quiroz J.B."/>
            <person name="Reese J."/>
            <person name="Richards S."/>
            <person name="Rives C.M."/>
            <person name="Robberts R."/>
            <person name="Ruiz S.J."/>
            <person name="Ruiz M.J."/>
            <person name="Santibanez J."/>
            <person name="Schneider B.W."/>
            <person name="Sisson I."/>
            <person name="Smith M."/>
            <person name="Sodergren E."/>
            <person name="Song X.-Z."/>
            <person name="Song B.B."/>
            <person name="Summersgill H."/>
            <person name="Thelus R."/>
            <person name="Thornton R.D."/>
            <person name="Trejos Z.Y."/>
            <person name="Usmani K."/>
            <person name="Vattathil S."/>
            <person name="Villasana D."/>
            <person name="Walker D.L."/>
            <person name="Wang S."/>
            <person name="Wang K."/>
            <person name="White C.S."/>
            <person name="Williams A.C."/>
            <person name="Williamson J."/>
            <person name="Wilson K."/>
            <person name="Woghiren I.O."/>
            <person name="Woodworth J.R."/>
            <person name="Worley K.C."/>
            <person name="Wright R.A."/>
            <person name="Wu W."/>
            <person name="Young L."/>
            <person name="Zhang L."/>
            <person name="Zhang J."/>
            <person name="Zhu Y."/>
            <person name="Muzny D.M."/>
            <person name="Weinstock G."/>
            <person name="Gibbs R.A."/>
        </authorList>
    </citation>
    <scope>NUCLEOTIDE SEQUENCE [LARGE SCALE GENOMIC DNA]</scope>
    <source>
        <strain evidence="3">LSR1</strain>
    </source>
</reference>